<name>A0ABP0U539_9BRYO</name>
<dbReference type="InterPro" id="IPR029071">
    <property type="entry name" value="Ubiquitin-like_domsf"/>
</dbReference>
<dbReference type="InterPro" id="IPR001012">
    <property type="entry name" value="UBX_dom"/>
</dbReference>
<dbReference type="PANTHER" id="PTHR23322">
    <property type="entry name" value="FAS-ASSOCIATED PROTEIN"/>
    <property type="match status" value="1"/>
</dbReference>
<sequence>MGVQVVAEARRTRRAMAGAQGGLVVTRAGRGEDDNSSPELPHRFLTCRVAASEEEVEEERARIRRRLREEQDAEYQATLVNDQERDYRRQQKALRAARKKEEEEKAAALVAEAAADKEAALESRRCHKFAVLSPEPDPGSNITRVRIRLPNGEHRERRFHSSATVQTIYDFVDSIVCFDVLAYNLVSNFPLIVYTPSTHNCTLKDIALHPHASLFVQVDDDDAAPTAADDDDNDES</sequence>
<dbReference type="EMBL" id="OZ019910">
    <property type="protein sequence ID" value="CAK9210613.1"/>
    <property type="molecule type" value="Genomic_DNA"/>
</dbReference>
<dbReference type="Gene3D" id="3.10.20.90">
    <property type="entry name" value="Phosphatidylinositol 3-kinase Catalytic Subunit, Chain A, domain 1"/>
    <property type="match status" value="1"/>
</dbReference>
<accession>A0ABP0U539</accession>
<evidence type="ECO:0000259" key="2">
    <source>
        <dbReference type="PROSITE" id="PS50033"/>
    </source>
</evidence>
<dbReference type="Proteomes" id="UP001497512">
    <property type="component" value="Chromosome 18"/>
</dbReference>
<keyword evidence="4" id="KW-1185">Reference proteome</keyword>
<feature type="domain" description="UBX" evidence="2">
    <location>
        <begin position="138"/>
        <end position="216"/>
    </location>
</feature>
<feature type="coiled-coil region" evidence="1">
    <location>
        <begin position="49"/>
        <end position="119"/>
    </location>
</feature>
<organism evidence="3 4">
    <name type="scientific">Sphagnum troendelagicum</name>
    <dbReference type="NCBI Taxonomy" id="128251"/>
    <lineage>
        <taxon>Eukaryota</taxon>
        <taxon>Viridiplantae</taxon>
        <taxon>Streptophyta</taxon>
        <taxon>Embryophyta</taxon>
        <taxon>Bryophyta</taxon>
        <taxon>Sphagnophytina</taxon>
        <taxon>Sphagnopsida</taxon>
        <taxon>Sphagnales</taxon>
        <taxon>Sphagnaceae</taxon>
        <taxon>Sphagnum</taxon>
    </lineage>
</organism>
<dbReference type="SUPFAM" id="SSF54236">
    <property type="entry name" value="Ubiquitin-like"/>
    <property type="match status" value="1"/>
</dbReference>
<dbReference type="CDD" id="cd01767">
    <property type="entry name" value="UBX"/>
    <property type="match status" value="1"/>
</dbReference>
<reference evidence="3" key="1">
    <citation type="submission" date="2024-02" db="EMBL/GenBank/DDBJ databases">
        <authorList>
            <consortium name="ELIXIR-Norway"/>
            <consortium name="Elixir Norway"/>
        </authorList>
    </citation>
    <scope>NUCLEOTIDE SEQUENCE</scope>
</reference>
<evidence type="ECO:0000313" key="3">
    <source>
        <dbReference type="EMBL" id="CAK9210613.1"/>
    </source>
</evidence>
<dbReference type="SMART" id="SM00166">
    <property type="entry name" value="UBX"/>
    <property type="match status" value="1"/>
</dbReference>
<dbReference type="PANTHER" id="PTHR23322:SF1">
    <property type="entry name" value="FAS-ASSOCIATED FACTOR 2"/>
    <property type="match status" value="1"/>
</dbReference>
<protein>
    <recommendedName>
        <fullName evidence="2">UBX domain-containing protein</fullName>
    </recommendedName>
</protein>
<evidence type="ECO:0000313" key="4">
    <source>
        <dbReference type="Proteomes" id="UP001497512"/>
    </source>
</evidence>
<proteinExistence type="predicted"/>
<gene>
    <name evidence="3" type="ORF">CSSPTR1EN2_LOCUS10247</name>
</gene>
<dbReference type="Pfam" id="PF00789">
    <property type="entry name" value="UBX"/>
    <property type="match status" value="1"/>
</dbReference>
<dbReference type="PROSITE" id="PS50033">
    <property type="entry name" value="UBX"/>
    <property type="match status" value="1"/>
</dbReference>
<dbReference type="InterPro" id="IPR050730">
    <property type="entry name" value="UBX_domain-protein"/>
</dbReference>
<evidence type="ECO:0000256" key="1">
    <source>
        <dbReference type="SAM" id="Coils"/>
    </source>
</evidence>
<keyword evidence="1" id="KW-0175">Coiled coil</keyword>